<name>A0A3L6DVQ3_MAIZE</name>
<accession>A0A3L6DVQ3</accession>
<dbReference type="EMBL" id="NCVQ01000008">
    <property type="protein sequence ID" value="PWZ12672.1"/>
    <property type="molecule type" value="Genomic_DNA"/>
</dbReference>
<organism evidence="2">
    <name type="scientific">Zea mays</name>
    <name type="common">Maize</name>
    <dbReference type="NCBI Taxonomy" id="4577"/>
    <lineage>
        <taxon>Eukaryota</taxon>
        <taxon>Viridiplantae</taxon>
        <taxon>Streptophyta</taxon>
        <taxon>Embryophyta</taxon>
        <taxon>Tracheophyta</taxon>
        <taxon>Spermatophyta</taxon>
        <taxon>Magnoliopsida</taxon>
        <taxon>Liliopsida</taxon>
        <taxon>Poales</taxon>
        <taxon>Poaceae</taxon>
        <taxon>PACMAD clade</taxon>
        <taxon>Panicoideae</taxon>
        <taxon>Andropogonodae</taxon>
        <taxon>Andropogoneae</taxon>
        <taxon>Tripsacinae</taxon>
        <taxon>Zea</taxon>
    </lineage>
</organism>
<proteinExistence type="predicted"/>
<evidence type="ECO:0000256" key="1">
    <source>
        <dbReference type="SAM" id="MobiDB-lite"/>
    </source>
</evidence>
<reference evidence="2" key="1">
    <citation type="journal article" date="2018" name="Nat. Genet.">
        <title>Extensive intraspecific gene order and gene structural variations between Mo17 and other maize genomes.</title>
        <authorList>
            <person name="Sun S."/>
            <person name="Zhou Y."/>
            <person name="Chen J."/>
            <person name="Shi J."/>
            <person name="Zhao H."/>
            <person name="Zhao H."/>
            <person name="Song W."/>
            <person name="Zhang M."/>
            <person name="Cui Y."/>
            <person name="Dong X."/>
            <person name="Liu H."/>
            <person name="Ma X."/>
            <person name="Jiao Y."/>
            <person name="Wang B."/>
            <person name="Wei X."/>
            <person name="Stein J.C."/>
            <person name="Glaubitz J.C."/>
            <person name="Lu F."/>
            <person name="Yu G."/>
            <person name="Liang C."/>
            <person name="Fengler K."/>
            <person name="Li B."/>
            <person name="Rafalski A."/>
            <person name="Schnable P.S."/>
            <person name="Ware D.H."/>
            <person name="Buckler E.S."/>
            <person name="Lai J."/>
        </authorList>
    </citation>
    <scope>NUCLEOTIDE SEQUENCE [LARGE SCALE GENOMIC DNA]</scope>
    <source>
        <tissue evidence="2">Seedling</tissue>
    </source>
</reference>
<dbReference type="Proteomes" id="UP000251960">
    <property type="component" value="Chromosome 7"/>
</dbReference>
<protein>
    <submittedName>
        <fullName evidence="2">Uncharacterized protein</fullName>
    </submittedName>
</protein>
<gene>
    <name evidence="2" type="ORF">Zm00014a_030162</name>
</gene>
<feature type="region of interest" description="Disordered" evidence="1">
    <location>
        <begin position="1"/>
        <end position="57"/>
    </location>
</feature>
<dbReference type="AlphaFoldDB" id="A0A3L6DVQ3"/>
<comment type="caution">
    <text evidence="2">The sequence shown here is derived from an EMBL/GenBank/DDBJ whole genome shotgun (WGS) entry which is preliminary data.</text>
</comment>
<evidence type="ECO:0000313" key="2">
    <source>
        <dbReference type="EMBL" id="PWZ12672.1"/>
    </source>
</evidence>
<sequence length="57" mass="6146">MGLRCGTSKEGTTPMVPPSRTSKDGQGSHPREPHAVGDMMPPNGAPNRDWMNLLTKD</sequence>